<evidence type="ECO:0000313" key="3">
    <source>
        <dbReference type="EMBL" id="KPM37199.1"/>
    </source>
</evidence>
<reference evidence="3 4" key="1">
    <citation type="submission" date="2015-09" db="EMBL/GenBank/DDBJ databases">
        <title>Draft genome of a European isolate of the apple canker pathogen Neonectria ditissima.</title>
        <authorList>
            <person name="Gomez-Cortecero A."/>
            <person name="Harrison R.J."/>
            <person name="Armitage A.D."/>
        </authorList>
    </citation>
    <scope>NUCLEOTIDE SEQUENCE [LARGE SCALE GENOMIC DNA]</scope>
    <source>
        <strain evidence="3 4">R09/05</strain>
    </source>
</reference>
<organism evidence="3 4">
    <name type="scientific">Neonectria ditissima</name>
    <dbReference type="NCBI Taxonomy" id="78410"/>
    <lineage>
        <taxon>Eukaryota</taxon>
        <taxon>Fungi</taxon>
        <taxon>Dikarya</taxon>
        <taxon>Ascomycota</taxon>
        <taxon>Pezizomycotina</taxon>
        <taxon>Sordariomycetes</taxon>
        <taxon>Hypocreomycetidae</taxon>
        <taxon>Hypocreales</taxon>
        <taxon>Nectriaceae</taxon>
        <taxon>Neonectria</taxon>
    </lineage>
</organism>
<feature type="domain" description="Myb-like DNA-binding" evidence="2">
    <location>
        <begin position="7"/>
        <end position="54"/>
    </location>
</feature>
<dbReference type="Proteomes" id="UP000050424">
    <property type="component" value="Unassembled WGS sequence"/>
</dbReference>
<keyword evidence="4" id="KW-1185">Reference proteome</keyword>
<protein>
    <recommendedName>
        <fullName evidence="2">Myb-like DNA-binding domain-containing protein</fullName>
    </recommendedName>
</protein>
<dbReference type="AlphaFoldDB" id="A0A0P7AUY8"/>
<dbReference type="OrthoDB" id="5353914at2759"/>
<feature type="region of interest" description="Disordered" evidence="1">
    <location>
        <begin position="51"/>
        <end position="148"/>
    </location>
</feature>
<name>A0A0P7AUY8_9HYPO</name>
<feature type="compositionally biased region" description="Basic residues" evidence="1">
    <location>
        <begin position="105"/>
        <end position="117"/>
    </location>
</feature>
<evidence type="ECO:0000256" key="1">
    <source>
        <dbReference type="SAM" id="MobiDB-lite"/>
    </source>
</evidence>
<feature type="compositionally biased region" description="Basic residues" evidence="1">
    <location>
        <begin position="51"/>
        <end position="61"/>
    </location>
</feature>
<dbReference type="InterPro" id="IPR054505">
    <property type="entry name" value="Myb_DNA-bind_8"/>
</dbReference>
<dbReference type="EMBL" id="LKCW01000173">
    <property type="protein sequence ID" value="KPM37199.1"/>
    <property type="molecule type" value="Genomic_DNA"/>
</dbReference>
<feature type="compositionally biased region" description="Basic and acidic residues" evidence="1">
    <location>
        <begin position="62"/>
        <end position="84"/>
    </location>
</feature>
<feature type="compositionally biased region" description="Low complexity" evidence="1">
    <location>
        <begin position="135"/>
        <end position="148"/>
    </location>
</feature>
<gene>
    <name evidence="3" type="ORF">AK830_g9347</name>
</gene>
<sequence>MSKQEPAEQVKFLVSCIGHTTNGRPDFQAVAEELSIISKAAAQKRYERMLKAHGIKPGRKAPVKEETSSGASDGEKAPVDKAPVEKTPAVKATKRKAKAEPAAKPAKKRAPPKKRAPKKEDTDEEEEVKQEVAESSKSPASSLSGMSGESCALCVHVADDLPGTDAPASGDDET</sequence>
<evidence type="ECO:0000259" key="2">
    <source>
        <dbReference type="Pfam" id="PF22980"/>
    </source>
</evidence>
<dbReference type="Pfam" id="PF22980">
    <property type="entry name" value="Myb_DNA-bind_8"/>
    <property type="match status" value="1"/>
</dbReference>
<accession>A0A0P7AUY8</accession>
<proteinExistence type="predicted"/>
<comment type="caution">
    <text evidence="3">The sequence shown here is derived from an EMBL/GenBank/DDBJ whole genome shotgun (WGS) entry which is preliminary data.</text>
</comment>
<dbReference type="STRING" id="78410.A0A0P7AUY8"/>
<evidence type="ECO:0000313" key="4">
    <source>
        <dbReference type="Proteomes" id="UP000050424"/>
    </source>
</evidence>